<gene>
    <name evidence="3" type="ORF">Pma05_24700</name>
</gene>
<keyword evidence="2" id="KW-1133">Transmembrane helix</keyword>
<keyword evidence="2" id="KW-0472">Membrane</keyword>
<proteinExistence type="predicted"/>
<dbReference type="EMBL" id="BONX01000012">
    <property type="protein sequence ID" value="GIG95897.1"/>
    <property type="molecule type" value="Genomic_DNA"/>
</dbReference>
<evidence type="ECO:0008006" key="5">
    <source>
        <dbReference type="Google" id="ProtNLM"/>
    </source>
</evidence>
<sequence>MAERAEPVELADRPTEPEVAGAGGSGGSPPADGSGAADRHWRLAHLPVVLGASAGLLVLATVLGALLGGGVGAAGAAAGVGLVTLSYLASTLVIAWADSVNPTLVLPFGLAMYVAKFSVIGVVMAGVAGRGWVGLVPFGWGVVAGVVAWTGANIWWVVTVHAARTRRSPEA</sequence>
<feature type="compositionally biased region" description="Basic and acidic residues" evidence="1">
    <location>
        <begin position="1"/>
        <end position="16"/>
    </location>
</feature>
<feature type="transmembrane region" description="Helical" evidence="2">
    <location>
        <begin position="48"/>
        <end position="67"/>
    </location>
</feature>
<dbReference type="Proteomes" id="UP000621500">
    <property type="component" value="Unassembled WGS sequence"/>
</dbReference>
<evidence type="ECO:0000313" key="4">
    <source>
        <dbReference type="Proteomes" id="UP000621500"/>
    </source>
</evidence>
<evidence type="ECO:0000256" key="1">
    <source>
        <dbReference type="SAM" id="MobiDB-lite"/>
    </source>
</evidence>
<feature type="transmembrane region" description="Helical" evidence="2">
    <location>
        <begin position="104"/>
        <end position="126"/>
    </location>
</feature>
<feature type="transmembrane region" description="Helical" evidence="2">
    <location>
        <begin position="73"/>
        <end position="97"/>
    </location>
</feature>
<organism evidence="3 4">
    <name type="scientific">Plantactinospora mayteni</name>
    <dbReference type="NCBI Taxonomy" id="566021"/>
    <lineage>
        <taxon>Bacteria</taxon>
        <taxon>Bacillati</taxon>
        <taxon>Actinomycetota</taxon>
        <taxon>Actinomycetes</taxon>
        <taxon>Micromonosporales</taxon>
        <taxon>Micromonosporaceae</taxon>
        <taxon>Plantactinospora</taxon>
    </lineage>
</organism>
<reference evidence="3 4" key="1">
    <citation type="submission" date="2021-01" db="EMBL/GenBank/DDBJ databases">
        <title>Whole genome shotgun sequence of Plantactinospora mayteni NBRC 109088.</title>
        <authorList>
            <person name="Komaki H."/>
            <person name="Tamura T."/>
        </authorList>
    </citation>
    <scope>NUCLEOTIDE SEQUENCE [LARGE SCALE GENOMIC DNA]</scope>
    <source>
        <strain evidence="3 4">NBRC 109088</strain>
    </source>
</reference>
<feature type="region of interest" description="Disordered" evidence="1">
    <location>
        <begin position="1"/>
        <end position="36"/>
    </location>
</feature>
<keyword evidence="4" id="KW-1185">Reference proteome</keyword>
<comment type="caution">
    <text evidence="3">The sequence shown here is derived from an EMBL/GenBank/DDBJ whole genome shotgun (WGS) entry which is preliminary data.</text>
</comment>
<keyword evidence="2" id="KW-0812">Transmembrane</keyword>
<feature type="transmembrane region" description="Helical" evidence="2">
    <location>
        <begin position="138"/>
        <end position="158"/>
    </location>
</feature>
<name>A0ABQ4EMM7_9ACTN</name>
<evidence type="ECO:0000313" key="3">
    <source>
        <dbReference type="EMBL" id="GIG95897.1"/>
    </source>
</evidence>
<accession>A0ABQ4EMM7</accession>
<evidence type="ECO:0000256" key="2">
    <source>
        <dbReference type="SAM" id="Phobius"/>
    </source>
</evidence>
<protein>
    <recommendedName>
        <fullName evidence="5">ATP synthase protein I</fullName>
    </recommendedName>
</protein>